<dbReference type="EMBL" id="SJPR01000003">
    <property type="protein sequence ID" value="TWT96764.1"/>
    <property type="molecule type" value="Genomic_DNA"/>
</dbReference>
<accession>A0A5C6A9T2</accession>
<evidence type="ECO:0000313" key="2">
    <source>
        <dbReference type="Proteomes" id="UP000317421"/>
    </source>
</evidence>
<reference evidence="1 2" key="1">
    <citation type="submission" date="2019-02" db="EMBL/GenBank/DDBJ databases">
        <title>Deep-cultivation of Planctomycetes and their phenomic and genomic characterization uncovers novel biology.</title>
        <authorList>
            <person name="Wiegand S."/>
            <person name="Jogler M."/>
            <person name="Boedeker C."/>
            <person name="Pinto D."/>
            <person name="Vollmers J."/>
            <person name="Rivas-Marin E."/>
            <person name="Kohn T."/>
            <person name="Peeters S.H."/>
            <person name="Heuer A."/>
            <person name="Rast P."/>
            <person name="Oberbeckmann S."/>
            <person name="Bunk B."/>
            <person name="Jeske O."/>
            <person name="Meyerdierks A."/>
            <person name="Storesund J.E."/>
            <person name="Kallscheuer N."/>
            <person name="Luecker S."/>
            <person name="Lage O.M."/>
            <person name="Pohl T."/>
            <person name="Merkel B.J."/>
            <person name="Hornburger P."/>
            <person name="Mueller R.-W."/>
            <person name="Bruemmer F."/>
            <person name="Labrenz M."/>
            <person name="Spormann A.M."/>
            <person name="Op Den Camp H."/>
            <person name="Overmann J."/>
            <person name="Amann R."/>
            <person name="Jetten M.S.M."/>
            <person name="Mascher T."/>
            <person name="Medema M.H."/>
            <person name="Devos D.P."/>
            <person name="Kaster A.-K."/>
            <person name="Ovreas L."/>
            <person name="Rohde M."/>
            <person name="Galperin M.Y."/>
            <person name="Jogler C."/>
        </authorList>
    </citation>
    <scope>NUCLEOTIDE SEQUENCE [LARGE SCALE GENOMIC DNA]</scope>
    <source>
        <strain evidence="1 2">Pla108</strain>
    </source>
</reference>
<dbReference type="AlphaFoldDB" id="A0A5C6A9T2"/>
<dbReference type="Proteomes" id="UP000317421">
    <property type="component" value="Unassembled WGS sequence"/>
</dbReference>
<organism evidence="1 2">
    <name type="scientific">Botrimarina colliarenosi</name>
    <dbReference type="NCBI Taxonomy" id="2528001"/>
    <lineage>
        <taxon>Bacteria</taxon>
        <taxon>Pseudomonadati</taxon>
        <taxon>Planctomycetota</taxon>
        <taxon>Planctomycetia</taxon>
        <taxon>Pirellulales</taxon>
        <taxon>Lacipirellulaceae</taxon>
        <taxon>Botrimarina</taxon>
    </lineage>
</organism>
<dbReference type="Gene3D" id="3.40.630.30">
    <property type="match status" value="1"/>
</dbReference>
<dbReference type="SUPFAM" id="SSF52540">
    <property type="entry name" value="P-loop containing nucleoside triphosphate hydrolases"/>
    <property type="match status" value="1"/>
</dbReference>
<proteinExistence type="predicted"/>
<dbReference type="CDD" id="cd00267">
    <property type="entry name" value="ABC_ATPase"/>
    <property type="match status" value="1"/>
</dbReference>
<dbReference type="InterPro" id="IPR027417">
    <property type="entry name" value="P-loop_NTPase"/>
</dbReference>
<keyword evidence="2" id="KW-1185">Reference proteome</keyword>
<name>A0A5C6A9T2_9BACT</name>
<gene>
    <name evidence="1" type="ORF">Pla108_25380</name>
</gene>
<sequence>MSNVSVEVECPVHDSFRVQQIAGMFDVPLGDHASETFAVELPERDEEWSIGLIVGPSGSGKSTVARQAFGEGLYVPADWPADRAVVDCFGEIPVRKVVELFTAVGFGSPPSWVKPYAVLSGGERFRCDLARALAASCDTPGAVVAFDEFTSVVDRNVARICSAAIAKQIRRGVIPARFVAVTCHYDVAEWLEPDWVLDMATGQLTRRRLRRPSIELEVHRCRLEAWRLFVRHHYLSGSLARQARCYLATWNGEPVSFAATLPIIAQKGRRRFSRIVTLPDYQGIGIGMRFVEAVAALHLAEGFRINVTSSHPALIGHCQRSPDWRTVAVKKTGQSATRTSSAFTAYRNSAGRAVVSFEYLGSETS</sequence>
<protein>
    <recommendedName>
        <fullName evidence="3">N-acetyltransferase domain-containing protein</fullName>
    </recommendedName>
</protein>
<evidence type="ECO:0000313" key="1">
    <source>
        <dbReference type="EMBL" id="TWT96764.1"/>
    </source>
</evidence>
<dbReference type="InterPro" id="IPR016181">
    <property type="entry name" value="Acyl_CoA_acyltransferase"/>
</dbReference>
<dbReference type="RefSeq" id="WP_146445270.1">
    <property type="nucleotide sequence ID" value="NZ_SJPR01000003.1"/>
</dbReference>
<dbReference type="SUPFAM" id="SSF55729">
    <property type="entry name" value="Acyl-CoA N-acyltransferases (Nat)"/>
    <property type="match status" value="1"/>
</dbReference>
<dbReference type="CDD" id="cd04301">
    <property type="entry name" value="NAT_SF"/>
    <property type="match status" value="1"/>
</dbReference>
<dbReference type="Gene3D" id="3.40.50.300">
    <property type="entry name" value="P-loop containing nucleotide triphosphate hydrolases"/>
    <property type="match status" value="1"/>
</dbReference>
<dbReference type="OrthoDB" id="256817at2"/>
<evidence type="ECO:0008006" key="3">
    <source>
        <dbReference type="Google" id="ProtNLM"/>
    </source>
</evidence>
<comment type="caution">
    <text evidence="1">The sequence shown here is derived from an EMBL/GenBank/DDBJ whole genome shotgun (WGS) entry which is preliminary data.</text>
</comment>